<dbReference type="PROSITE" id="PS50893">
    <property type="entry name" value="ABC_TRANSPORTER_2"/>
    <property type="match status" value="1"/>
</dbReference>
<evidence type="ECO:0000256" key="2">
    <source>
        <dbReference type="ARBA" id="ARBA00022692"/>
    </source>
</evidence>
<evidence type="ECO:0000256" key="8">
    <source>
        <dbReference type="SAM" id="Phobius"/>
    </source>
</evidence>
<organism evidence="11 12">
    <name type="scientific">Pendulispora rubella</name>
    <dbReference type="NCBI Taxonomy" id="2741070"/>
    <lineage>
        <taxon>Bacteria</taxon>
        <taxon>Pseudomonadati</taxon>
        <taxon>Myxococcota</taxon>
        <taxon>Myxococcia</taxon>
        <taxon>Myxococcales</taxon>
        <taxon>Sorangiineae</taxon>
        <taxon>Pendulisporaceae</taxon>
        <taxon>Pendulispora</taxon>
    </lineage>
</organism>
<accession>A0ABZ2LHW9</accession>
<dbReference type="EMBL" id="CP089983">
    <property type="protein sequence ID" value="WXB08382.1"/>
    <property type="molecule type" value="Genomic_DNA"/>
</dbReference>
<dbReference type="GO" id="GO:0005524">
    <property type="term" value="F:ATP binding"/>
    <property type="evidence" value="ECO:0007669"/>
    <property type="project" value="UniProtKB-KW"/>
</dbReference>
<protein>
    <submittedName>
        <fullName evidence="11">ABC transporter ATP-binding protein/permease</fullName>
    </submittedName>
</protein>
<reference evidence="11" key="1">
    <citation type="submission" date="2021-12" db="EMBL/GenBank/DDBJ databases">
        <title>Discovery of the Pendulisporaceae a myxobacterial family with distinct sporulation behavior and unique specialized metabolism.</title>
        <authorList>
            <person name="Garcia R."/>
            <person name="Popoff A."/>
            <person name="Bader C.D."/>
            <person name="Loehr J."/>
            <person name="Walesch S."/>
            <person name="Walt C."/>
            <person name="Boldt J."/>
            <person name="Bunk B."/>
            <person name="Haeckl F.J.F.P.J."/>
            <person name="Gunesch A.P."/>
            <person name="Birkelbach J."/>
            <person name="Nuebel U."/>
            <person name="Pietschmann T."/>
            <person name="Bach T."/>
            <person name="Mueller R."/>
        </authorList>
    </citation>
    <scope>NUCLEOTIDE SEQUENCE</scope>
    <source>
        <strain evidence="11">MSr11367</strain>
    </source>
</reference>
<keyword evidence="12" id="KW-1185">Reference proteome</keyword>
<dbReference type="InterPro" id="IPR003439">
    <property type="entry name" value="ABC_transporter-like_ATP-bd"/>
</dbReference>
<name>A0ABZ2LHW9_9BACT</name>
<dbReference type="InterPro" id="IPR011527">
    <property type="entry name" value="ABC1_TM_dom"/>
</dbReference>
<dbReference type="SUPFAM" id="SSF90123">
    <property type="entry name" value="ABC transporter transmembrane region"/>
    <property type="match status" value="1"/>
</dbReference>
<proteinExistence type="predicted"/>
<dbReference type="PANTHER" id="PTHR24221:SF654">
    <property type="entry name" value="ATP-BINDING CASSETTE SUB-FAMILY B MEMBER 6"/>
    <property type="match status" value="1"/>
</dbReference>
<evidence type="ECO:0000256" key="7">
    <source>
        <dbReference type="SAM" id="MobiDB-lite"/>
    </source>
</evidence>
<comment type="subcellular location">
    <subcellularLocation>
        <location evidence="1">Cell membrane</location>
        <topology evidence="1">Multi-pass membrane protein</topology>
    </subcellularLocation>
</comment>
<dbReference type="SUPFAM" id="SSF52540">
    <property type="entry name" value="P-loop containing nucleoside triphosphate hydrolases"/>
    <property type="match status" value="1"/>
</dbReference>
<dbReference type="InterPro" id="IPR039421">
    <property type="entry name" value="Type_1_exporter"/>
</dbReference>
<dbReference type="InterPro" id="IPR027417">
    <property type="entry name" value="P-loop_NTPase"/>
</dbReference>
<dbReference type="Pfam" id="PF00005">
    <property type="entry name" value="ABC_tran"/>
    <property type="match status" value="1"/>
</dbReference>
<dbReference type="PANTHER" id="PTHR24221">
    <property type="entry name" value="ATP-BINDING CASSETTE SUB-FAMILY B"/>
    <property type="match status" value="1"/>
</dbReference>
<dbReference type="Gene3D" id="1.20.1560.10">
    <property type="entry name" value="ABC transporter type 1, transmembrane domain"/>
    <property type="match status" value="1"/>
</dbReference>
<feature type="domain" description="ABC transporter" evidence="9">
    <location>
        <begin position="374"/>
        <end position="606"/>
    </location>
</feature>
<dbReference type="RefSeq" id="WP_394838057.1">
    <property type="nucleotide sequence ID" value="NZ_CP089929.1"/>
</dbReference>
<keyword evidence="3" id="KW-0547">Nucleotide-binding</keyword>
<feature type="region of interest" description="Disordered" evidence="7">
    <location>
        <begin position="581"/>
        <end position="609"/>
    </location>
</feature>
<gene>
    <name evidence="11" type="ORF">LVJ94_14190</name>
</gene>
<dbReference type="Proteomes" id="UP001374803">
    <property type="component" value="Chromosome"/>
</dbReference>
<evidence type="ECO:0000313" key="11">
    <source>
        <dbReference type="EMBL" id="WXB08382.1"/>
    </source>
</evidence>
<evidence type="ECO:0000256" key="3">
    <source>
        <dbReference type="ARBA" id="ARBA00022741"/>
    </source>
</evidence>
<sequence length="609" mass="64947">MSSTSSLGRFSSLFTVLSLLVRRGERRVLTNTELLGLAGVVLLGALGLFIEGIGVFALMSALVGLRHAPMTLGALLGMPEVGPLRYVPSLAMVVGAVGLQRALNPPLMYLTNRYGELVSFRLRTRVISLATALPAVHAGTVPSGELASVLNEEINRSGRAITAVATVAQLLFGILITAAVTFSQDAKTMAAAVLGALPALGLYVSLARRTSTDTNNAVKARIRAQAEATEGLRTLAAIQAVGAGESLRAQLWGNAASVRDCETKIYTNIMRLQYLMLFVPLMAAAGAIGYAAHSRPGASFAELLFALMPLAGLGLRLAIAVQVVITNAYGVSVMSTSVFPTLRLEQRLMQLTERVRVDASKIDPDVEGKIPGSVVLRQVGYQIPSGPWLFRGLERTILRGQPLVIRGPSGTGKSTLASLIAGVNDPTEGGIEYVFDAKHTPPSPMLVNYLSQDPAVIAGTFRDNLVLGARTRPEDATLIDALRGARLWEEVEAKGGLDAPIFEGGRNLSGGQLRRLGIARLLTRKRGIWIFDEPTASLDPQNSKLMRDIIDELSKEIVAIVVTHDLDFDLGREPTELLLTPPEEAAPLLMQSQSQSSRESESQPIAEGA</sequence>
<feature type="domain" description="ABC transmembrane type-1" evidence="10">
    <location>
        <begin position="34"/>
        <end position="293"/>
    </location>
</feature>
<dbReference type="PROSITE" id="PS50929">
    <property type="entry name" value="ABC_TM1F"/>
    <property type="match status" value="1"/>
</dbReference>
<evidence type="ECO:0000259" key="9">
    <source>
        <dbReference type="PROSITE" id="PS50893"/>
    </source>
</evidence>
<feature type="transmembrane region" description="Helical" evidence="8">
    <location>
        <begin position="304"/>
        <end position="325"/>
    </location>
</feature>
<evidence type="ECO:0000256" key="5">
    <source>
        <dbReference type="ARBA" id="ARBA00022989"/>
    </source>
</evidence>
<feature type="transmembrane region" description="Helical" evidence="8">
    <location>
        <begin position="274"/>
        <end position="292"/>
    </location>
</feature>
<evidence type="ECO:0000256" key="1">
    <source>
        <dbReference type="ARBA" id="ARBA00004651"/>
    </source>
</evidence>
<keyword evidence="4 11" id="KW-0067">ATP-binding</keyword>
<dbReference type="InterPro" id="IPR003593">
    <property type="entry name" value="AAA+_ATPase"/>
</dbReference>
<dbReference type="InterPro" id="IPR017871">
    <property type="entry name" value="ABC_transporter-like_CS"/>
</dbReference>
<feature type="transmembrane region" description="Helical" evidence="8">
    <location>
        <begin position="188"/>
        <end position="206"/>
    </location>
</feature>
<evidence type="ECO:0000313" key="12">
    <source>
        <dbReference type="Proteomes" id="UP001374803"/>
    </source>
</evidence>
<keyword evidence="6 8" id="KW-0472">Membrane</keyword>
<keyword evidence="2 8" id="KW-0812">Transmembrane</keyword>
<evidence type="ECO:0000259" key="10">
    <source>
        <dbReference type="PROSITE" id="PS50929"/>
    </source>
</evidence>
<feature type="compositionally biased region" description="Low complexity" evidence="7">
    <location>
        <begin position="581"/>
        <end position="597"/>
    </location>
</feature>
<dbReference type="PROSITE" id="PS00211">
    <property type="entry name" value="ABC_TRANSPORTER_1"/>
    <property type="match status" value="1"/>
</dbReference>
<evidence type="ECO:0000256" key="4">
    <source>
        <dbReference type="ARBA" id="ARBA00022840"/>
    </source>
</evidence>
<feature type="transmembrane region" description="Helical" evidence="8">
    <location>
        <begin position="160"/>
        <end position="182"/>
    </location>
</feature>
<evidence type="ECO:0000256" key="6">
    <source>
        <dbReference type="ARBA" id="ARBA00023136"/>
    </source>
</evidence>
<dbReference type="InterPro" id="IPR036640">
    <property type="entry name" value="ABC1_TM_sf"/>
</dbReference>
<dbReference type="SMART" id="SM00382">
    <property type="entry name" value="AAA"/>
    <property type="match status" value="1"/>
</dbReference>
<dbReference type="Gene3D" id="3.40.50.300">
    <property type="entry name" value="P-loop containing nucleotide triphosphate hydrolases"/>
    <property type="match status" value="1"/>
</dbReference>
<keyword evidence="5 8" id="KW-1133">Transmembrane helix</keyword>
<feature type="transmembrane region" description="Helical" evidence="8">
    <location>
        <begin position="34"/>
        <end position="63"/>
    </location>
</feature>